<keyword evidence="1 2" id="KW-0728">SH3 domain</keyword>
<evidence type="ECO:0000256" key="2">
    <source>
        <dbReference type="PROSITE-ProRule" id="PRU00192"/>
    </source>
</evidence>
<protein>
    <submittedName>
        <fullName evidence="5">Nephrocystin 1</fullName>
    </submittedName>
</protein>
<dbReference type="FunCoup" id="A0A663E892">
    <property type="interactions" value="103"/>
</dbReference>
<feature type="domain" description="SH3" evidence="4">
    <location>
        <begin position="187"/>
        <end position="247"/>
    </location>
</feature>
<dbReference type="AlphaFoldDB" id="A0A663E892"/>
<dbReference type="CDD" id="cd11770">
    <property type="entry name" value="SH3_Nephrocystin"/>
    <property type="match status" value="1"/>
</dbReference>
<dbReference type="GeneTree" id="ENSGT00390000007701"/>
<dbReference type="Ensembl" id="ENSACCT00020008711.1">
    <property type="protein sequence ID" value="ENSACCP00020008348.1"/>
    <property type="gene ID" value="ENSACCG00020005679.1"/>
</dbReference>
<dbReference type="Proteomes" id="UP000472275">
    <property type="component" value="Chromosome 8"/>
</dbReference>
<name>A0A663E892_AQUCH</name>
<dbReference type="GO" id="GO:0090251">
    <property type="term" value="P:protein localization involved in establishment of planar polarity"/>
    <property type="evidence" value="ECO:0007669"/>
    <property type="project" value="TreeGrafter"/>
</dbReference>
<dbReference type="GO" id="GO:0005737">
    <property type="term" value="C:cytoplasm"/>
    <property type="evidence" value="ECO:0007669"/>
    <property type="project" value="TreeGrafter"/>
</dbReference>
<dbReference type="GO" id="GO:0005911">
    <property type="term" value="C:cell-cell junction"/>
    <property type="evidence" value="ECO:0007669"/>
    <property type="project" value="Ensembl"/>
</dbReference>
<dbReference type="InParanoid" id="A0A663E892"/>
<dbReference type="PANTHER" id="PTHR15176:SF1">
    <property type="entry name" value="NEPHROCYSTIN-1"/>
    <property type="match status" value="1"/>
</dbReference>
<dbReference type="Gene3D" id="2.30.30.40">
    <property type="entry name" value="SH3 Domains"/>
    <property type="match status" value="1"/>
</dbReference>
<dbReference type="InterPro" id="IPR039687">
    <property type="entry name" value="NPHP1"/>
</dbReference>
<evidence type="ECO:0000256" key="3">
    <source>
        <dbReference type="SAM" id="MobiDB-lite"/>
    </source>
</evidence>
<organism evidence="5 6">
    <name type="scientific">Aquila chrysaetos chrysaetos</name>
    <dbReference type="NCBI Taxonomy" id="223781"/>
    <lineage>
        <taxon>Eukaryota</taxon>
        <taxon>Metazoa</taxon>
        <taxon>Chordata</taxon>
        <taxon>Craniata</taxon>
        <taxon>Vertebrata</taxon>
        <taxon>Euteleostomi</taxon>
        <taxon>Archelosauria</taxon>
        <taxon>Archosauria</taxon>
        <taxon>Dinosauria</taxon>
        <taxon>Saurischia</taxon>
        <taxon>Theropoda</taxon>
        <taxon>Coelurosauria</taxon>
        <taxon>Aves</taxon>
        <taxon>Neognathae</taxon>
        <taxon>Neoaves</taxon>
        <taxon>Telluraves</taxon>
        <taxon>Accipitrimorphae</taxon>
        <taxon>Accipitriformes</taxon>
        <taxon>Accipitridae</taxon>
        <taxon>Accipitrinae</taxon>
        <taxon>Aquila</taxon>
    </lineage>
</organism>
<dbReference type="PANTHER" id="PTHR15176">
    <property type="entry name" value="NEPHROCYSTIN"/>
    <property type="match status" value="1"/>
</dbReference>
<evidence type="ECO:0000256" key="1">
    <source>
        <dbReference type="ARBA" id="ARBA00022443"/>
    </source>
</evidence>
<gene>
    <name evidence="5" type="primary">NPHP1</name>
</gene>
<dbReference type="GO" id="GO:0031514">
    <property type="term" value="C:motile cilium"/>
    <property type="evidence" value="ECO:0007669"/>
    <property type="project" value="Ensembl"/>
</dbReference>
<reference evidence="5" key="1">
    <citation type="submission" date="2025-08" db="UniProtKB">
        <authorList>
            <consortium name="Ensembl"/>
        </authorList>
    </citation>
    <scope>IDENTIFICATION</scope>
</reference>
<evidence type="ECO:0000259" key="4">
    <source>
        <dbReference type="PROSITE" id="PS50002"/>
    </source>
</evidence>
<evidence type="ECO:0000313" key="6">
    <source>
        <dbReference type="Proteomes" id="UP000472275"/>
    </source>
</evidence>
<dbReference type="Pfam" id="PF00018">
    <property type="entry name" value="SH3_1"/>
    <property type="match status" value="1"/>
</dbReference>
<feature type="region of interest" description="Disordered" evidence="3">
    <location>
        <begin position="140"/>
        <end position="187"/>
    </location>
</feature>
<dbReference type="InterPro" id="IPR001452">
    <property type="entry name" value="SH3_domain"/>
</dbReference>
<evidence type="ECO:0000313" key="5">
    <source>
        <dbReference type="Ensembl" id="ENSACCP00020008348.1"/>
    </source>
</evidence>
<dbReference type="SMART" id="SM00326">
    <property type="entry name" value="SH3"/>
    <property type="match status" value="1"/>
</dbReference>
<keyword evidence="6" id="KW-1185">Reference proteome</keyword>
<dbReference type="GO" id="GO:1903348">
    <property type="term" value="P:positive regulation of bicellular tight junction assembly"/>
    <property type="evidence" value="ECO:0007669"/>
    <property type="project" value="Ensembl"/>
</dbReference>
<accession>A0A663E892</accession>
<dbReference type="SUPFAM" id="SSF50044">
    <property type="entry name" value="SH3-domain"/>
    <property type="match status" value="1"/>
</dbReference>
<feature type="compositionally biased region" description="Acidic residues" evidence="3">
    <location>
        <begin position="152"/>
        <end position="183"/>
    </location>
</feature>
<proteinExistence type="predicted"/>
<feature type="region of interest" description="Disordered" evidence="3">
    <location>
        <begin position="1"/>
        <end position="51"/>
    </location>
</feature>
<sequence>MSGRRARGPLQRVQRRSRELQAQVPGGNGPARPGPARGSGGPRPAADGTCPVLQVEAVRAESAAPAPGQRKALWQRCMQLKKLVDENRNALHDLKKADEPAPVGNYNLRKEEEEKLLLKLSQQLQKLVLVLDQDNVTTNYAVDEEHQKDPQTEDENEEEDESEDESSEEEDSEEADDDEEDKLLDDPNVKKCIAVGNFNAQQEGDLTFTKGEVLLIHDKKADGWWVAENLKGERGLVPRTYLAVHNEDGESQEQSEEHIEVVDETADGTEIKKRTDSHWSAVRRAITENDTVEVLATIGAVPAGFRLSTLFQLLEEGYQFRASYFLQPELTPSQLAFKDLVWNSEKNTIYPRPTRVSLIVTLCSCKMIPLPGVSIQVLSRHVRLCLFDGNRVLSNIHTVRATWQPKNPQTWTFSPRVTGILPSLLDGDCFVRSNSVSSDIGILFELGITYIRNSTGERGELSCGWAFLKLFTSNGMPVPSKMYELLLNGGTPYERGVEVDPSISRRGSGVFHQFITLKKQPVLVVKLRSLCAQSKDILNLLPETLIGSMCYIHLLIFYRQILGDALLKDRISMQSTDLICNPILTTFPQLMDQPDLMDALRSAWADRERTLKRSEKEQRGTGKCEEAEPEWSRHQLRRDGLSESPCGLHTAHLALWTCCLQNGPLRLHPTGDTLRDLGVDPHRCYLCLLPTAAGMGDVRVPQLLPHLPAAPHKLPLRLSQKQRELESAGQFVPRCHGHSVHERCCLASQCNHPLRAWPQLATLLPAQQRCIVLRLHHNLPVHPPCLQHLLPVSLAVPALPLQEQGFPSTRDAAVLHHGVPAPALSPTLWGQRLLFHFTEGGIFVQLCRVGVLVGTFCALPMGDARGGTGCRLQRSAKYRQPRTGK</sequence>
<dbReference type="PROSITE" id="PS50002">
    <property type="entry name" value="SH3"/>
    <property type="match status" value="1"/>
</dbReference>
<dbReference type="InterPro" id="IPR030642">
    <property type="entry name" value="NPHP1_SH3"/>
</dbReference>
<dbReference type="InterPro" id="IPR036028">
    <property type="entry name" value="SH3-like_dom_sf"/>
</dbReference>
<reference evidence="5" key="2">
    <citation type="submission" date="2025-09" db="UniProtKB">
        <authorList>
            <consortium name="Ensembl"/>
        </authorList>
    </citation>
    <scope>IDENTIFICATION</scope>
</reference>
<feature type="compositionally biased region" description="Low complexity" evidence="3">
    <location>
        <begin position="30"/>
        <end position="48"/>
    </location>
</feature>